<evidence type="ECO:0000256" key="13">
    <source>
        <dbReference type="ARBA" id="ARBA00023274"/>
    </source>
</evidence>
<evidence type="ECO:0000256" key="5">
    <source>
        <dbReference type="ARBA" id="ARBA00022853"/>
    </source>
</evidence>
<name>A0A085M0Z2_9BILA</name>
<evidence type="ECO:0000313" key="19">
    <source>
        <dbReference type="Proteomes" id="UP000030764"/>
    </source>
</evidence>
<keyword evidence="10" id="KW-0805">Transcription regulation</keyword>
<dbReference type="Pfam" id="PF02373">
    <property type="entry name" value="JmjC"/>
    <property type="match status" value="1"/>
</dbReference>
<evidence type="ECO:0000256" key="2">
    <source>
        <dbReference type="ARBA" id="ARBA00004123"/>
    </source>
</evidence>
<feature type="domain" description="JmjC" evidence="16">
    <location>
        <begin position="258"/>
        <end position="422"/>
    </location>
</feature>
<protein>
    <recommendedName>
        <fullName evidence="16">JmjC domain-containing protein</fullName>
    </recommendedName>
</protein>
<comment type="cofactor">
    <cofactor evidence="1">
        <name>Fe(2+)</name>
        <dbReference type="ChEBI" id="CHEBI:29033"/>
    </cofactor>
</comment>
<dbReference type="GO" id="GO:0033749">
    <property type="term" value="F:histone H4R3 demethylase activity"/>
    <property type="evidence" value="ECO:0007669"/>
    <property type="project" value="TreeGrafter"/>
</dbReference>
<dbReference type="GO" id="GO:0046872">
    <property type="term" value="F:metal ion binding"/>
    <property type="evidence" value="ECO:0007669"/>
    <property type="project" value="UniProtKB-KW"/>
</dbReference>
<comment type="similarity">
    <text evidence="3">Belongs to the eukaryotic ribosomal protein eL32 family.</text>
</comment>
<dbReference type="Proteomes" id="UP000030764">
    <property type="component" value="Unassembled WGS sequence"/>
</dbReference>
<comment type="similarity">
    <text evidence="14">Belongs to the JMJD6 family.</text>
</comment>
<keyword evidence="11" id="KW-0804">Transcription</keyword>
<keyword evidence="5" id="KW-0156">Chromatin regulator</keyword>
<reference evidence="17 19" key="1">
    <citation type="journal article" date="2014" name="Nat. Genet.">
        <title>Genome and transcriptome of the porcine whipworm Trichuris suis.</title>
        <authorList>
            <person name="Jex A.R."/>
            <person name="Nejsum P."/>
            <person name="Schwarz E.M."/>
            <person name="Hu L."/>
            <person name="Young N.D."/>
            <person name="Hall R.S."/>
            <person name="Korhonen P.K."/>
            <person name="Liao S."/>
            <person name="Thamsborg S."/>
            <person name="Xia J."/>
            <person name="Xu P."/>
            <person name="Wang S."/>
            <person name="Scheerlinck J.P."/>
            <person name="Hofmann A."/>
            <person name="Sternberg P.W."/>
            <person name="Wang J."/>
            <person name="Gasser R.B."/>
        </authorList>
    </citation>
    <scope>NUCLEOTIDE SEQUENCE [LARGE SCALE GENOMIC DNA]</scope>
    <source>
        <strain evidence="18">DCEP-RM93F</strain>
        <strain evidence="17">DCEP-RM93M</strain>
    </source>
</reference>
<dbReference type="SMART" id="SM01393">
    <property type="entry name" value="Ribosomal_L32e"/>
    <property type="match status" value="1"/>
</dbReference>
<dbReference type="Gene3D" id="1.20.1280.270">
    <property type="match status" value="1"/>
</dbReference>
<dbReference type="PROSITE" id="PS00580">
    <property type="entry name" value="RIBOSOMAL_L32E"/>
    <property type="match status" value="1"/>
</dbReference>
<dbReference type="GO" id="GO:0005634">
    <property type="term" value="C:nucleus"/>
    <property type="evidence" value="ECO:0007669"/>
    <property type="project" value="UniProtKB-SubCell"/>
</dbReference>
<evidence type="ECO:0000256" key="14">
    <source>
        <dbReference type="ARBA" id="ARBA00038068"/>
    </source>
</evidence>
<sequence length="438" mass="51499">MPLVTPARKYRIVKKRTKKFTRHQCDRYHRLKPNWRKPKGIDNRVRRRFKGQRRMPKIGYGSARATRHVLPNGFRKFLIHNVRDLDMLLMQNRFFCGEIAHTVSSRNRKLIVERANQLSVRLTNGFARLRTEEKDLETPFQDNVERVDGTKLTIDDFVRKYEKPRVPVVLTKLVRQWPASRKWTVERLLRKFGDELFKCGEDDDGYSVKLKLKYFIEYIDCQKDDSPLYVFDSSFGRVMISFLLAFCFTLSSFSIKRSRAKKLLNDYEVPILFRDDLFRYASSRRRPPHKWFVFGPARSGTGIHIDPLGTHAWNALIVGHKRWCLFPPEAPKEMVKLGVDEGGVHWSEAIAWFQTLYPRTQLATWPSQFKPVEVLQKPGELIFVPGGWWHVVINLDTTIAVTQNYCAKSNLPVVWHKTLRGRPKLANNWYRALKVLLL</sequence>
<gene>
    <name evidence="17" type="ORF">M513_08201</name>
    <name evidence="18" type="ORF">M514_08201</name>
</gene>
<proteinExistence type="inferred from homology"/>
<evidence type="ECO:0000256" key="7">
    <source>
        <dbReference type="ARBA" id="ARBA00022980"/>
    </source>
</evidence>
<dbReference type="CDD" id="cd00513">
    <property type="entry name" value="Ribosomal_L32_L32e"/>
    <property type="match status" value="1"/>
</dbReference>
<keyword evidence="15" id="KW-0812">Transmembrane</keyword>
<evidence type="ECO:0000256" key="8">
    <source>
        <dbReference type="ARBA" id="ARBA00023002"/>
    </source>
</evidence>
<evidence type="ECO:0000256" key="10">
    <source>
        <dbReference type="ARBA" id="ARBA00023015"/>
    </source>
</evidence>
<keyword evidence="19" id="KW-1185">Reference proteome</keyword>
<evidence type="ECO:0000256" key="12">
    <source>
        <dbReference type="ARBA" id="ARBA00023242"/>
    </source>
</evidence>
<dbReference type="InterPro" id="IPR003347">
    <property type="entry name" value="JmjC_dom"/>
</dbReference>
<dbReference type="SMART" id="SM00558">
    <property type="entry name" value="JmjC"/>
    <property type="match status" value="1"/>
</dbReference>
<dbReference type="InterPro" id="IPR036351">
    <property type="entry name" value="Ribosomal_eL32_sf"/>
</dbReference>
<keyword evidence="9" id="KW-0408">Iron</keyword>
<dbReference type="GO" id="GO:0003735">
    <property type="term" value="F:structural constituent of ribosome"/>
    <property type="evidence" value="ECO:0007669"/>
    <property type="project" value="InterPro"/>
</dbReference>
<evidence type="ECO:0000313" key="18">
    <source>
        <dbReference type="EMBL" id="KFD65350.1"/>
    </source>
</evidence>
<dbReference type="PANTHER" id="PTHR12480">
    <property type="entry name" value="ARGININE DEMETHYLASE AND LYSYL-HYDROXYLASE JMJD"/>
    <property type="match status" value="1"/>
</dbReference>
<keyword evidence="15" id="KW-1133">Transmembrane helix</keyword>
<evidence type="ECO:0000256" key="1">
    <source>
        <dbReference type="ARBA" id="ARBA00001954"/>
    </source>
</evidence>
<keyword evidence="8" id="KW-0560">Oxidoreductase</keyword>
<dbReference type="Gene3D" id="2.60.120.650">
    <property type="entry name" value="Cupin"/>
    <property type="match status" value="1"/>
</dbReference>
<dbReference type="GO" id="GO:0106140">
    <property type="term" value="F:P-TEFb complex binding"/>
    <property type="evidence" value="ECO:0007669"/>
    <property type="project" value="TreeGrafter"/>
</dbReference>
<dbReference type="AlphaFoldDB" id="A0A085M0Z2"/>
<evidence type="ECO:0000259" key="16">
    <source>
        <dbReference type="PROSITE" id="PS51184"/>
    </source>
</evidence>
<accession>A0A085M0Z2</accession>
<keyword evidence="7" id="KW-0689">Ribosomal protein</keyword>
<dbReference type="InterPro" id="IPR001515">
    <property type="entry name" value="Ribosomal_eL32"/>
</dbReference>
<evidence type="ECO:0000256" key="6">
    <source>
        <dbReference type="ARBA" id="ARBA00022964"/>
    </source>
</evidence>
<evidence type="ECO:0000256" key="9">
    <source>
        <dbReference type="ARBA" id="ARBA00023004"/>
    </source>
</evidence>
<dbReference type="InterPro" id="IPR018263">
    <property type="entry name" value="Ribosomal_eL32_CS"/>
</dbReference>
<comment type="subcellular location">
    <subcellularLocation>
        <location evidence="2">Nucleus</location>
    </subcellularLocation>
</comment>
<dbReference type="PROSITE" id="PS51184">
    <property type="entry name" value="JMJC"/>
    <property type="match status" value="1"/>
</dbReference>
<keyword evidence="4" id="KW-0479">Metal-binding</keyword>
<dbReference type="GO" id="GO:0006909">
    <property type="term" value="P:phagocytosis"/>
    <property type="evidence" value="ECO:0007669"/>
    <property type="project" value="TreeGrafter"/>
</dbReference>
<dbReference type="SUPFAM" id="SSF51197">
    <property type="entry name" value="Clavaminate synthase-like"/>
    <property type="match status" value="1"/>
</dbReference>
<dbReference type="GO" id="GO:1990904">
    <property type="term" value="C:ribonucleoprotein complex"/>
    <property type="evidence" value="ECO:0007669"/>
    <property type="project" value="UniProtKB-KW"/>
</dbReference>
<evidence type="ECO:0000256" key="15">
    <source>
        <dbReference type="SAM" id="Phobius"/>
    </source>
</evidence>
<keyword evidence="6" id="KW-0223">Dioxygenase</keyword>
<keyword evidence="12" id="KW-0539">Nucleus</keyword>
<dbReference type="SUPFAM" id="SSF52042">
    <property type="entry name" value="Ribosomal protein L32e"/>
    <property type="match status" value="1"/>
</dbReference>
<evidence type="ECO:0000256" key="11">
    <source>
        <dbReference type="ARBA" id="ARBA00023163"/>
    </source>
</evidence>
<evidence type="ECO:0000256" key="3">
    <source>
        <dbReference type="ARBA" id="ARBA00008431"/>
    </source>
</evidence>
<organism evidence="17 19">
    <name type="scientific">Trichuris suis</name>
    <name type="common">pig whipworm</name>
    <dbReference type="NCBI Taxonomy" id="68888"/>
    <lineage>
        <taxon>Eukaryota</taxon>
        <taxon>Metazoa</taxon>
        <taxon>Ecdysozoa</taxon>
        <taxon>Nematoda</taxon>
        <taxon>Enoplea</taxon>
        <taxon>Dorylaimia</taxon>
        <taxon>Trichinellida</taxon>
        <taxon>Trichuridae</taxon>
        <taxon>Trichuris</taxon>
    </lineage>
</organism>
<dbReference type="InterPro" id="IPR050910">
    <property type="entry name" value="JMJD6_ArgDemeth/LysHydrox"/>
</dbReference>
<feature type="transmembrane region" description="Helical" evidence="15">
    <location>
        <begin position="235"/>
        <end position="255"/>
    </location>
</feature>
<dbReference type="GO" id="GO:0005737">
    <property type="term" value="C:cytoplasm"/>
    <property type="evidence" value="ECO:0007669"/>
    <property type="project" value="TreeGrafter"/>
</dbReference>
<evidence type="ECO:0000313" key="17">
    <source>
        <dbReference type="EMBL" id="KFD50888.1"/>
    </source>
</evidence>
<dbReference type="GO" id="GO:0005840">
    <property type="term" value="C:ribosome"/>
    <property type="evidence" value="ECO:0007669"/>
    <property type="project" value="UniProtKB-KW"/>
</dbReference>
<keyword evidence="13" id="KW-0687">Ribonucleoprotein</keyword>
<evidence type="ECO:0000256" key="4">
    <source>
        <dbReference type="ARBA" id="ARBA00022723"/>
    </source>
</evidence>
<dbReference type="Proteomes" id="UP000030758">
    <property type="component" value="Unassembled WGS sequence"/>
</dbReference>
<dbReference type="Pfam" id="PF01655">
    <property type="entry name" value="Ribosomal_L32e"/>
    <property type="match status" value="1"/>
</dbReference>
<dbReference type="EMBL" id="KL367540">
    <property type="protein sequence ID" value="KFD65350.1"/>
    <property type="molecule type" value="Genomic_DNA"/>
</dbReference>
<dbReference type="EMBL" id="KL363246">
    <property type="protein sequence ID" value="KFD50888.1"/>
    <property type="molecule type" value="Genomic_DNA"/>
</dbReference>
<dbReference type="GO" id="GO:0006412">
    <property type="term" value="P:translation"/>
    <property type="evidence" value="ECO:0007669"/>
    <property type="project" value="InterPro"/>
</dbReference>
<keyword evidence="15" id="KW-0472">Membrane</keyword>
<dbReference type="PANTHER" id="PTHR12480:SF32">
    <property type="entry name" value="BIFUNCTIONAL ARGININE DEMETHYLASE AND LYSYL-HYDROXYLASE JMJD6"/>
    <property type="match status" value="1"/>
</dbReference>